<keyword evidence="2" id="KW-1185">Reference proteome</keyword>
<proteinExistence type="predicted"/>
<gene>
    <name evidence="1" type="ORF">LTS18_006378</name>
</gene>
<dbReference type="Proteomes" id="UP001186974">
    <property type="component" value="Unassembled WGS sequence"/>
</dbReference>
<protein>
    <submittedName>
        <fullName evidence="1">Uncharacterized protein</fullName>
    </submittedName>
</protein>
<feature type="non-terminal residue" evidence="1">
    <location>
        <position position="1"/>
    </location>
</feature>
<organism evidence="1 2">
    <name type="scientific">Coniosporium uncinatum</name>
    <dbReference type="NCBI Taxonomy" id="93489"/>
    <lineage>
        <taxon>Eukaryota</taxon>
        <taxon>Fungi</taxon>
        <taxon>Dikarya</taxon>
        <taxon>Ascomycota</taxon>
        <taxon>Pezizomycotina</taxon>
        <taxon>Dothideomycetes</taxon>
        <taxon>Dothideomycetes incertae sedis</taxon>
        <taxon>Coniosporium</taxon>
    </lineage>
</organism>
<dbReference type="EMBL" id="JAWDJW010007875">
    <property type="protein sequence ID" value="KAK3061383.1"/>
    <property type="molecule type" value="Genomic_DNA"/>
</dbReference>
<accession>A0ACC3D3P0</accession>
<reference evidence="1" key="1">
    <citation type="submission" date="2024-09" db="EMBL/GenBank/DDBJ databases">
        <title>Black Yeasts Isolated from many extreme environments.</title>
        <authorList>
            <person name="Coleine C."/>
            <person name="Stajich J.E."/>
            <person name="Selbmann L."/>
        </authorList>
    </citation>
    <scope>NUCLEOTIDE SEQUENCE</scope>
    <source>
        <strain evidence="1">CCFEE 5737</strain>
    </source>
</reference>
<comment type="caution">
    <text evidence="1">The sequence shown here is derived from an EMBL/GenBank/DDBJ whole genome shotgun (WGS) entry which is preliminary data.</text>
</comment>
<sequence>PSGVRFGSAEIYNVLLQHFSEEVEDALCIGRRRETDTDETVVLFLKMAEGKRFTDELVEGIKKVVRKELSARHVPGVVDGCPEIPVTTNGKKVEGAVKQILCGMNVKTSASVANADCLDWYRAWAKEH</sequence>
<name>A0ACC3D3P0_9PEZI</name>
<evidence type="ECO:0000313" key="2">
    <source>
        <dbReference type="Proteomes" id="UP001186974"/>
    </source>
</evidence>
<evidence type="ECO:0000313" key="1">
    <source>
        <dbReference type="EMBL" id="KAK3061383.1"/>
    </source>
</evidence>